<dbReference type="SUPFAM" id="SSF56112">
    <property type="entry name" value="Protein kinase-like (PK-like)"/>
    <property type="match status" value="1"/>
</dbReference>
<dbReference type="OrthoDB" id="4185642at2759"/>
<dbReference type="InterPro" id="IPR011009">
    <property type="entry name" value="Kinase-like_dom_sf"/>
</dbReference>
<dbReference type="Pfam" id="PF06293">
    <property type="entry name" value="Kdo"/>
    <property type="match status" value="1"/>
</dbReference>
<dbReference type="InterPro" id="IPR000719">
    <property type="entry name" value="Prot_kinase_dom"/>
</dbReference>
<dbReference type="STRING" id="1328760.A0A164Z9A0"/>
<evidence type="ECO:0000313" key="2">
    <source>
        <dbReference type="EMBL" id="KZF18839.1"/>
    </source>
</evidence>
<dbReference type="GeneID" id="28900703"/>
<dbReference type="RefSeq" id="XP_018184394.1">
    <property type="nucleotide sequence ID" value="XM_018335566.1"/>
</dbReference>
<sequence length="215" mass="25194">MDIKLSEVLFVEELKKSDSGCIFRVRWRGMDCVMKVFHTVVLSFVPPGREVDNFKCESRAYSRLKAKGLCDRGDIPDFYGTIEQIDPMEWQPHLKRFLNDRLRPNAVLIEYIPNMRRIDLSNFTEERARKLRQILTEIHEAGVFHGDLYPRNMMVQEVDHCAGRALWIDFDCAQTLEVGSLTPRQQQWLEEEDELMDEFVDGLVGLTLRFELGYC</sequence>
<organism evidence="2 3">
    <name type="scientific">Xylona heveae (strain CBS 132557 / TC161)</name>
    <dbReference type="NCBI Taxonomy" id="1328760"/>
    <lineage>
        <taxon>Eukaryota</taxon>
        <taxon>Fungi</taxon>
        <taxon>Dikarya</taxon>
        <taxon>Ascomycota</taxon>
        <taxon>Pezizomycotina</taxon>
        <taxon>Xylonomycetes</taxon>
        <taxon>Xylonales</taxon>
        <taxon>Xylonaceae</taxon>
        <taxon>Xylona</taxon>
    </lineage>
</organism>
<dbReference type="GO" id="GO:0005524">
    <property type="term" value="F:ATP binding"/>
    <property type="evidence" value="ECO:0007669"/>
    <property type="project" value="InterPro"/>
</dbReference>
<evidence type="ECO:0000259" key="1">
    <source>
        <dbReference type="PROSITE" id="PS50011"/>
    </source>
</evidence>
<dbReference type="OMA" id="IYICEST"/>
<name>A0A164Z9A0_XYLHT</name>
<accession>A0A164Z9A0</accession>
<reference evidence="2 3" key="1">
    <citation type="journal article" date="2016" name="Fungal Biol.">
        <title>The genome of Xylona heveae provides a window into fungal endophytism.</title>
        <authorList>
            <person name="Gazis R."/>
            <person name="Kuo A."/>
            <person name="Riley R."/>
            <person name="LaButti K."/>
            <person name="Lipzen A."/>
            <person name="Lin J."/>
            <person name="Amirebrahimi M."/>
            <person name="Hesse C.N."/>
            <person name="Spatafora J.W."/>
            <person name="Henrissat B."/>
            <person name="Hainaut M."/>
            <person name="Grigoriev I.V."/>
            <person name="Hibbett D.S."/>
        </authorList>
    </citation>
    <scope>NUCLEOTIDE SEQUENCE [LARGE SCALE GENOMIC DNA]</scope>
    <source>
        <strain evidence="2 3">TC161</strain>
    </source>
</reference>
<dbReference type="InParanoid" id="A0A164Z9A0"/>
<dbReference type="EMBL" id="KV407469">
    <property type="protein sequence ID" value="KZF18839.1"/>
    <property type="molecule type" value="Genomic_DNA"/>
</dbReference>
<feature type="domain" description="Protein kinase" evidence="1">
    <location>
        <begin position="8"/>
        <end position="215"/>
    </location>
</feature>
<keyword evidence="3" id="KW-1185">Reference proteome</keyword>
<protein>
    <recommendedName>
        <fullName evidence="1">Protein kinase domain-containing protein</fullName>
    </recommendedName>
</protein>
<dbReference type="GO" id="GO:0004672">
    <property type="term" value="F:protein kinase activity"/>
    <property type="evidence" value="ECO:0007669"/>
    <property type="project" value="InterPro"/>
</dbReference>
<proteinExistence type="predicted"/>
<dbReference type="PROSITE" id="PS50011">
    <property type="entry name" value="PROTEIN_KINASE_DOM"/>
    <property type="match status" value="1"/>
</dbReference>
<evidence type="ECO:0000313" key="3">
    <source>
        <dbReference type="Proteomes" id="UP000076632"/>
    </source>
</evidence>
<dbReference type="Proteomes" id="UP000076632">
    <property type="component" value="Unassembled WGS sequence"/>
</dbReference>
<gene>
    <name evidence="2" type="ORF">L228DRAFT_271739</name>
</gene>
<dbReference type="AlphaFoldDB" id="A0A164Z9A0"/>
<dbReference type="Gene3D" id="1.10.510.10">
    <property type="entry name" value="Transferase(Phosphotransferase) domain 1"/>
    <property type="match status" value="1"/>
</dbReference>